<evidence type="ECO:0000313" key="3">
    <source>
        <dbReference type="Proteomes" id="UP000317909"/>
    </source>
</evidence>
<keyword evidence="1" id="KW-0812">Transmembrane</keyword>
<keyword evidence="1" id="KW-0472">Membrane</keyword>
<name>A0A517TWM4_9BACT</name>
<protein>
    <submittedName>
        <fullName evidence="2">Uncharacterized protein</fullName>
    </submittedName>
</protein>
<evidence type="ECO:0000256" key="1">
    <source>
        <dbReference type="SAM" id="Phobius"/>
    </source>
</evidence>
<gene>
    <name evidence="2" type="ORF">I41_19650</name>
</gene>
<sequence>MIGWLWIVISVATLFSSLEDFFTARKFAAARPDLGNDAASEATLDAFASLIGGTPAELLALTLISAVAIAGGVGLLKLRSSGRHTLIGFSWLLLVGSLIGVPYYLWIVVGTANEAADGLDAVVIVMCIMGLLQLFFNVFIFGLMLRSLHGPRIREAVAANETLRATRAGVAGS</sequence>
<dbReference type="KEGG" id="llh:I41_19650"/>
<keyword evidence="3" id="KW-1185">Reference proteome</keyword>
<accession>A0A517TWM4</accession>
<dbReference type="EMBL" id="CP036339">
    <property type="protein sequence ID" value="QDT72782.1"/>
    <property type="molecule type" value="Genomic_DNA"/>
</dbReference>
<proteinExistence type="predicted"/>
<feature type="transmembrane region" description="Helical" evidence="1">
    <location>
        <begin position="58"/>
        <end position="76"/>
    </location>
</feature>
<dbReference type="AlphaFoldDB" id="A0A517TWM4"/>
<feature type="transmembrane region" description="Helical" evidence="1">
    <location>
        <begin position="88"/>
        <end position="109"/>
    </location>
</feature>
<keyword evidence="1" id="KW-1133">Transmembrane helix</keyword>
<dbReference type="Proteomes" id="UP000317909">
    <property type="component" value="Chromosome"/>
</dbReference>
<organism evidence="2 3">
    <name type="scientific">Lacipirellula limnantheis</name>
    <dbReference type="NCBI Taxonomy" id="2528024"/>
    <lineage>
        <taxon>Bacteria</taxon>
        <taxon>Pseudomonadati</taxon>
        <taxon>Planctomycetota</taxon>
        <taxon>Planctomycetia</taxon>
        <taxon>Pirellulales</taxon>
        <taxon>Lacipirellulaceae</taxon>
        <taxon>Lacipirellula</taxon>
    </lineage>
</organism>
<evidence type="ECO:0000313" key="2">
    <source>
        <dbReference type="EMBL" id="QDT72782.1"/>
    </source>
</evidence>
<feature type="transmembrane region" description="Helical" evidence="1">
    <location>
        <begin position="121"/>
        <end position="145"/>
    </location>
</feature>
<reference evidence="2 3" key="1">
    <citation type="submission" date="2019-02" db="EMBL/GenBank/DDBJ databases">
        <title>Deep-cultivation of Planctomycetes and their phenomic and genomic characterization uncovers novel biology.</title>
        <authorList>
            <person name="Wiegand S."/>
            <person name="Jogler M."/>
            <person name="Boedeker C."/>
            <person name="Pinto D."/>
            <person name="Vollmers J."/>
            <person name="Rivas-Marin E."/>
            <person name="Kohn T."/>
            <person name="Peeters S.H."/>
            <person name="Heuer A."/>
            <person name="Rast P."/>
            <person name="Oberbeckmann S."/>
            <person name="Bunk B."/>
            <person name="Jeske O."/>
            <person name="Meyerdierks A."/>
            <person name="Storesund J.E."/>
            <person name="Kallscheuer N."/>
            <person name="Luecker S."/>
            <person name="Lage O.M."/>
            <person name="Pohl T."/>
            <person name="Merkel B.J."/>
            <person name="Hornburger P."/>
            <person name="Mueller R.-W."/>
            <person name="Bruemmer F."/>
            <person name="Labrenz M."/>
            <person name="Spormann A.M."/>
            <person name="Op den Camp H."/>
            <person name="Overmann J."/>
            <person name="Amann R."/>
            <person name="Jetten M.S.M."/>
            <person name="Mascher T."/>
            <person name="Medema M.H."/>
            <person name="Devos D.P."/>
            <person name="Kaster A.-K."/>
            <person name="Ovreas L."/>
            <person name="Rohde M."/>
            <person name="Galperin M.Y."/>
            <person name="Jogler C."/>
        </authorList>
    </citation>
    <scope>NUCLEOTIDE SEQUENCE [LARGE SCALE GENOMIC DNA]</scope>
    <source>
        <strain evidence="2 3">I41</strain>
    </source>
</reference>